<protein>
    <recommendedName>
        <fullName evidence="4">Peptidase</fullName>
    </recommendedName>
</protein>
<evidence type="ECO:0008006" key="4">
    <source>
        <dbReference type="Google" id="ProtNLM"/>
    </source>
</evidence>
<dbReference type="OrthoDB" id="9787788at2"/>
<feature type="transmembrane region" description="Helical" evidence="1">
    <location>
        <begin position="166"/>
        <end position="183"/>
    </location>
</feature>
<evidence type="ECO:0000256" key="1">
    <source>
        <dbReference type="SAM" id="Phobius"/>
    </source>
</evidence>
<evidence type="ECO:0000313" key="3">
    <source>
        <dbReference type="Proteomes" id="UP000030121"/>
    </source>
</evidence>
<feature type="transmembrane region" description="Helical" evidence="1">
    <location>
        <begin position="15"/>
        <end position="33"/>
    </location>
</feature>
<dbReference type="RefSeq" id="WP_035744029.1">
    <property type="nucleotide sequence ID" value="NZ_JRLW01000003.1"/>
</dbReference>
<dbReference type="InterPro" id="IPR032307">
    <property type="entry name" value="PepSY_TM-like_2"/>
</dbReference>
<dbReference type="AlphaFoldDB" id="A0A0A2MPK6"/>
<dbReference type="PANTHER" id="PTHR40115:SF1">
    <property type="entry name" value="INNER MEMBRANE PROTEIN WITH PEPSY TM HELIX"/>
    <property type="match status" value="1"/>
</dbReference>
<organism evidence="2 3">
    <name type="scientific">Flavobacterium suncheonense GH29-5 = DSM 17707</name>
    <dbReference type="NCBI Taxonomy" id="1121899"/>
    <lineage>
        <taxon>Bacteria</taxon>
        <taxon>Pseudomonadati</taxon>
        <taxon>Bacteroidota</taxon>
        <taxon>Flavobacteriia</taxon>
        <taxon>Flavobacteriales</taxon>
        <taxon>Flavobacteriaceae</taxon>
        <taxon>Flavobacterium</taxon>
    </lineage>
</organism>
<dbReference type="Pfam" id="PF16357">
    <property type="entry name" value="PepSY_TM_like_2"/>
    <property type="match status" value="1"/>
</dbReference>
<name>A0A0A2MPK6_9FLAO</name>
<evidence type="ECO:0000313" key="2">
    <source>
        <dbReference type="EMBL" id="KGO90170.1"/>
    </source>
</evidence>
<reference evidence="2 3" key="1">
    <citation type="submission" date="2013-09" db="EMBL/GenBank/DDBJ databases">
        <authorList>
            <person name="Zeng Z."/>
            <person name="Chen C."/>
        </authorList>
    </citation>
    <scope>NUCLEOTIDE SEQUENCE [LARGE SCALE GENOMIC DNA]</scope>
    <source>
        <strain evidence="2 3">GH29-5</strain>
    </source>
</reference>
<feature type="transmembrane region" description="Helical" evidence="1">
    <location>
        <begin position="132"/>
        <end position="154"/>
    </location>
</feature>
<proteinExistence type="predicted"/>
<accession>A0A0A2MPK6</accession>
<comment type="caution">
    <text evidence="2">The sequence shown here is derived from an EMBL/GenBank/DDBJ whole genome shotgun (WGS) entry which is preliminary data.</text>
</comment>
<keyword evidence="3" id="KW-1185">Reference proteome</keyword>
<gene>
    <name evidence="2" type="ORF">Q764_03665</name>
</gene>
<dbReference type="EMBL" id="JRLW01000003">
    <property type="protein sequence ID" value="KGO90170.1"/>
    <property type="molecule type" value="Genomic_DNA"/>
</dbReference>
<dbReference type="PANTHER" id="PTHR40115">
    <property type="entry name" value="INNER MEMBRANE PROTEIN WITH PEPSY TM HELIX"/>
    <property type="match status" value="1"/>
</dbReference>
<dbReference type="Proteomes" id="UP000030121">
    <property type="component" value="Unassembled WGS sequence"/>
</dbReference>
<dbReference type="STRING" id="1121899.GCA_000430025_00114"/>
<dbReference type="eggNOG" id="COG3295">
    <property type="taxonomic scope" value="Bacteria"/>
</dbReference>
<keyword evidence="1" id="KW-0812">Transmembrane</keyword>
<keyword evidence="1" id="KW-0472">Membrane</keyword>
<sequence>MKKRDKNIRSIHRDFGYFYLGLIISFAFSGILMNHRESWHPEKYTVETKSVTVQLPSEDAINEKFAENLGKELGVKDKFRRHGIKKGDLRISYENTDVEIDLKTGKGEIVSFKKTPFISQTMKLHKNNSNWWIYYSDIFGLSLITIAVTGAMMIKAGKHTFKRRGWKLALAGIIFPLVFLFLLA</sequence>
<keyword evidence="1" id="KW-1133">Transmembrane helix</keyword>